<dbReference type="AlphaFoldDB" id="A0A5M6DPV0"/>
<gene>
    <name evidence="1" type="ORF">F0145_05785</name>
</gene>
<evidence type="ECO:0000313" key="2">
    <source>
        <dbReference type="Proteomes" id="UP000323426"/>
    </source>
</evidence>
<organism evidence="1 2">
    <name type="scientific">Adhaeribacter rhizoryzae</name>
    <dbReference type="NCBI Taxonomy" id="2607907"/>
    <lineage>
        <taxon>Bacteria</taxon>
        <taxon>Pseudomonadati</taxon>
        <taxon>Bacteroidota</taxon>
        <taxon>Cytophagia</taxon>
        <taxon>Cytophagales</taxon>
        <taxon>Hymenobacteraceae</taxon>
        <taxon>Adhaeribacter</taxon>
    </lineage>
</organism>
<evidence type="ECO:0000313" key="1">
    <source>
        <dbReference type="EMBL" id="KAA5548239.1"/>
    </source>
</evidence>
<dbReference type="RefSeq" id="WP_150087371.1">
    <property type="nucleotide sequence ID" value="NZ_VWSF01000003.1"/>
</dbReference>
<reference evidence="1 2" key="1">
    <citation type="submission" date="2019-09" db="EMBL/GenBank/DDBJ databases">
        <title>Genome sequence and assembly of Adhaeribacter sp.</title>
        <authorList>
            <person name="Chhetri G."/>
        </authorList>
    </citation>
    <scope>NUCLEOTIDE SEQUENCE [LARGE SCALE GENOMIC DNA]</scope>
    <source>
        <strain evidence="1 2">DK36</strain>
    </source>
</reference>
<sequence length="71" mass="8896">MPLYKKAKNFDEKELENMTFDECYELLLIFRYLQFREDRTIEKNLINARMELLRKRMLELNENSTHYKNFI</sequence>
<proteinExistence type="predicted"/>
<dbReference type="EMBL" id="VWSF01000003">
    <property type="protein sequence ID" value="KAA5548239.1"/>
    <property type="molecule type" value="Genomic_DNA"/>
</dbReference>
<name>A0A5M6DPV0_9BACT</name>
<keyword evidence="2" id="KW-1185">Reference proteome</keyword>
<comment type="caution">
    <text evidence="1">The sequence shown here is derived from an EMBL/GenBank/DDBJ whole genome shotgun (WGS) entry which is preliminary data.</text>
</comment>
<dbReference type="Proteomes" id="UP000323426">
    <property type="component" value="Unassembled WGS sequence"/>
</dbReference>
<protein>
    <submittedName>
        <fullName evidence="1">Uncharacterized protein</fullName>
    </submittedName>
</protein>
<accession>A0A5M6DPV0</accession>